<accession>A0A5E4LQK0</accession>
<sequence length="108" mass="12234">MMARSPIMALVMAIIPLVNLYLIYKWFVEFKDATKATYNPIIQLVLCFIPLVNLYILWKFFSGVEEEAKKKGAAGYPLGATILFIVGIFTGIGMLFMIYKTQELMNGL</sequence>
<dbReference type="Proteomes" id="UP000789941">
    <property type="component" value="Unassembled WGS sequence"/>
</dbReference>
<evidence type="ECO:0000256" key="1">
    <source>
        <dbReference type="SAM" id="Phobius"/>
    </source>
</evidence>
<organism evidence="2 3">
    <name type="scientific">Candidatus Bilamarchaeum dharawalense</name>
    <dbReference type="NCBI Taxonomy" id="2885759"/>
    <lineage>
        <taxon>Archaea</taxon>
        <taxon>Candidatus Micrarchaeota</taxon>
        <taxon>Candidatus Micrarchaeia</taxon>
        <taxon>Candidatus Anstonellales</taxon>
        <taxon>Candidatus Bilamarchaeaceae</taxon>
        <taxon>Candidatus Bilamarchaeum</taxon>
    </lineage>
</organism>
<keyword evidence="1" id="KW-0812">Transmembrane</keyword>
<reference evidence="2 3" key="1">
    <citation type="submission" date="2019-08" db="EMBL/GenBank/DDBJ databases">
        <authorList>
            <person name="Vazquez-Campos X."/>
        </authorList>
    </citation>
    <scope>NUCLEOTIDE SEQUENCE [LARGE SCALE GENOMIC DNA]</scope>
    <source>
        <strain evidence="2">LFW-283_2</strain>
    </source>
</reference>
<comment type="caution">
    <text evidence="2">The sequence shown here is derived from an EMBL/GenBank/DDBJ whole genome shotgun (WGS) entry which is preliminary data.</text>
</comment>
<evidence type="ECO:0000313" key="3">
    <source>
        <dbReference type="Proteomes" id="UP000789941"/>
    </source>
</evidence>
<name>A0A5E4LQK0_9ARCH</name>
<keyword evidence="1" id="KW-1133">Transmembrane helix</keyword>
<evidence type="ECO:0008006" key="4">
    <source>
        <dbReference type="Google" id="ProtNLM"/>
    </source>
</evidence>
<dbReference type="AlphaFoldDB" id="A0A5E4LQK0"/>
<dbReference type="EMBL" id="CABMJJ010000008">
    <property type="protein sequence ID" value="VVC03689.1"/>
    <property type="molecule type" value="Genomic_DNA"/>
</dbReference>
<keyword evidence="1" id="KW-0472">Membrane</keyword>
<proteinExistence type="predicted"/>
<feature type="transmembrane region" description="Helical" evidence="1">
    <location>
        <begin position="6"/>
        <end position="24"/>
    </location>
</feature>
<feature type="transmembrane region" description="Helical" evidence="1">
    <location>
        <begin position="78"/>
        <end position="99"/>
    </location>
</feature>
<gene>
    <name evidence="2" type="ORF">LFW2832_00473</name>
</gene>
<evidence type="ECO:0000313" key="2">
    <source>
        <dbReference type="EMBL" id="VVC03689.1"/>
    </source>
</evidence>
<protein>
    <recommendedName>
        <fullName evidence="4">DUF4234 domain-containing protein</fullName>
    </recommendedName>
</protein>
<feature type="transmembrane region" description="Helical" evidence="1">
    <location>
        <begin position="36"/>
        <end position="58"/>
    </location>
</feature>